<reference evidence="3" key="1">
    <citation type="submission" date="2018-05" db="EMBL/GenBank/DDBJ databases">
        <authorList>
            <person name="Lanie J.A."/>
            <person name="Ng W.-L."/>
            <person name="Kazmierczak K.M."/>
            <person name="Andrzejewski T.M."/>
            <person name="Davidsen T.M."/>
            <person name="Wayne K.J."/>
            <person name="Tettelin H."/>
            <person name="Glass J.I."/>
            <person name="Rusch D."/>
            <person name="Podicherti R."/>
            <person name="Tsui H.-C.T."/>
            <person name="Winkler M.E."/>
        </authorList>
    </citation>
    <scope>NUCLEOTIDE SEQUENCE</scope>
</reference>
<evidence type="ECO:0008006" key="4">
    <source>
        <dbReference type="Google" id="ProtNLM"/>
    </source>
</evidence>
<dbReference type="PIRSF" id="PIRSF012702">
    <property type="entry name" value="UCP012702"/>
    <property type="match status" value="1"/>
</dbReference>
<dbReference type="EMBL" id="UINC01003312">
    <property type="protein sequence ID" value="SVA05205.1"/>
    <property type="molecule type" value="Genomic_DNA"/>
</dbReference>
<accession>A0A381SME7</accession>
<dbReference type="Pfam" id="PF07171">
    <property type="entry name" value="MlrC_C"/>
    <property type="match status" value="1"/>
</dbReference>
<sequence length="516" mass="56840">MLVMLGNSDFKDSFMRLAVLGMYHETNTFSSVSAGYESFEIYRGPEIIREYAKSQTTVAGFLDCSDESNEIEAVPLFFAITGPIGTITKEAYDKITGEMLSLIEDRGPWDGILLALHGAAVSEEFPDADGEITQRVRTAVGPDTPIGLSIDMHANVSPMMVENADVTTVYRTNPHLDPRERSLECASLIIDTIKGNIAPLSWLETPPVTINIVKQFTDEEPMLSVLKDLQKVLEKPGLIHGSVAQGYPYADVEEMGMSFLAIVDINQFGDRDDARRAARETAQWMARRAWDRRRLFIGDTPSPREALTYADETYSGPERGPIILMDVGDNIGGGSSADSTYVLAEAKRLKVKGYLQTLYDPECVQLCIKAGVGASLILEVGGKTDSFHGDPVPISGTIRTLFDGKFEDDGPTHGGFRFYDGGPTAVLDTDDEHTLVLTSLRCGNTSREQMYSAGVAPERYRVILAKGVVSPRPAYAPIAQEIVLVNSPGITTSDLSFFQYNRRRRKLYPFEETAHY</sequence>
<name>A0A381SME7_9ZZZZ</name>
<organism evidence="3">
    <name type="scientific">marine metagenome</name>
    <dbReference type="NCBI Taxonomy" id="408172"/>
    <lineage>
        <taxon>unclassified sequences</taxon>
        <taxon>metagenomes</taxon>
        <taxon>ecological metagenomes</taxon>
    </lineage>
</organism>
<dbReference type="Pfam" id="PF07364">
    <property type="entry name" value="DUF1485"/>
    <property type="match status" value="1"/>
</dbReference>
<gene>
    <name evidence="3" type="ORF">METZ01_LOCUS58059</name>
</gene>
<dbReference type="AlphaFoldDB" id="A0A381SME7"/>
<evidence type="ECO:0000259" key="1">
    <source>
        <dbReference type="Pfam" id="PF07171"/>
    </source>
</evidence>
<protein>
    <recommendedName>
        <fullName evidence="4">Microcystin LR degradation protein MlrC N-terminal domain-containing protein</fullName>
    </recommendedName>
</protein>
<feature type="domain" description="Microcystin LR degradation protein MlrC C-terminal" evidence="1">
    <location>
        <begin position="324"/>
        <end position="502"/>
    </location>
</feature>
<dbReference type="InterPro" id="IPR015995">
    <property type="entry name" value="MlrC_N"/>
</dbReference>
<proteinExistence type="predicted"/>
<evidence type="ECO:0000259" key="2">
    <source>
        <dbReference type="Pfam" id="PF07364"/>
    </source>
</evidence>
<dbReference type="InterPro" id="IPR010799">
    <property type="entry name" value="MlrC_C"/>
</dbReference>
<feature type="domain" description="Microcystin LR degradation protein MlrC N-terminal" evidence="2">
    <location>
        <begin position="16"/>
        <end position="310"/>
    </location>
</feature>
<evidence type="ECO:0000313" key="3">
    <source>
        <dbReference type="EMBL" id="SVA05205.1"/>
    </source>
</evidence>
<dbReference type="InterPro" id="IPR009197">
    <property type="entry name" value="MlrC"/>
</dbReference>